<sequence length="283" mass="30534">MSTLRHNTHNRPTTWISRLGLALCMAGGMNIAWADDWSLTTDLGVAVGHRYPGGKETVTSPLIGLTLKAPMGFFIGTQSGLGWGTDIGKRASVAVYLAASPGRKDHRARFEGSDYLKGMGDIKSRAQLGFNAKVELGMFELESTLAFTDKGSEEQYIDLNGKQQTARQEGSANLRLSLGTQFYEGKWGTLAGAVLTDFGDSHYMMNWFGVNPLQASRTQFKAYTPSAGMVDLGASLAWIVPLDKQTTLTFGGEALRLVGDAADSPIVLKKNQFSGTAALSYTF</sequence>
<evidence type="ECO:0000313" key="7">
    <source>
        <dbReference type="EMBL" id="MBB5016744.1"/>
    </source>
</evidence>
<feature type="signal peptide" evidence="6">
    <location>
        <begin position="1"/>
        <end position="34"/>
    </location>
</feature>
<organism evidence="7 8">
    <name type="scientific">Chitinivorax tropicus</name>
    <dbReference type="NCBI Taxonomy" id="714531"/>
    <lineage>
        <taxon>Bacteria</taxon>
        <taxon>Pseudomonadati</taxon>
        <taxon>Pseudomonadota</taxon>
        <taxon>Betaproteobacteria</taxon>
        <taxon>Chitinivorax</taxon>
    </lineage>
</organism>
<dbReference type="PANTHER" id="PTHR38776:SF1">
    <property type="entry name" value="MLTA-INTERACTING PROTEIN-RELATED"/>
    <property type="match status" value="1"/>
</dbReference>
<feature type="chain" id="PRO_5032962167" evidence="6">
    <location>
        <begin position="35"/>
        <end position="283"/>
    </location>
</feature>
<protein>
    <submittedName>
        <fullName evidence="7">Outer membrane scaffolding protein for murein synthesis (MipA/OmpV family)</fullName>
    </submittedName>
</protein>
<evidence type="ECO:0000256" key="4">
    <source>
        <dbReference type="ARBA" id="ARBA00023136"/>
    </source>
</evidence>
<dbReference type="EMBL" id="JACHHY010000001">
    <property type="protein sequence ID" value="MBB5016744.1"/>
    <property type="molecule type" value="Genomic_DNA"/>
</dbReference>
<reference evidence="7 8" key="1">
    <citation type="submission" date="2020-08" db="EMBL/GenBank/DDBJ databases">
        <title>Genomic Encyclopedia of Type Strains, Phase IV (KMG-IV): sequencing the most valuable type-strain genomes for metagenomic binning, comparative biology and taxonomic classification.</title>
        <authorList>
            <person name="Goeker M."/>
        </authorList>
    </citation>
    <scope>NUCLEOTIDE SEQUENCE [LARGE SCALE GENOMIC DNA]</scope>
    <source>
        <strain evidence="7 8">DSM 27165</strain>
    </source>
</reference>
<evidence type="ECO:0000256" key="6">
    <source>
        <dbReference type="SAM" id="SignalP"/>
    </source>
</evidence>
<name>A0A840MBN3_9PROT</name>
<keyword evidence="5" id="KW-0998">Cell outer membrane</keyword>
<evidence type="ECO:0000256" key="1">
    <source>
        <dbReference type="ARBA" id="ARBA00004442"/>
    </source>
</evidence>
<evidence type="ECO:0000256" key="5">
    <source>
        <dbReference type="ARBA" id="ARBA00023237"/>
    </source>
</evidence>
<evidence type="ECO:0000256" key="2">
    <source>
        <dbReference type="ARBA" id="ARBA00005722"/>
    </source>
</evidence>
<keyword evidence="4" id="KW-0472">Membrane</keyword>
<comment type="caution">
    <text evidence="7">The sequence shown here is derived from an EMBL/GenBank/DDBJ whole genome shotgun (WGS) entry which is preliminary data.</text>
</comment>
<accession>A0A840MBN3</accession>
<comment type="subcellular location">
    <subcellularLocation>
        <location evidence="1">Cell outer membrane</location>
    </subcellularLocation>
</comment>
<dbReference type="Proteomes" id="UP000575898">
    <property type="component" value="Unassembled WGS sequence"/>
</dbReference>
<dbReference type="AlphaFoldDB" id="A0A840MBN3"/>
<keyword evidence="8" id="KW-1185">Reference proteome</keyword>
<evidence type="ECO:0000313" key="8">
    <source>
        <dbReference type="Proteomes" id="UP000575898"/>
    </source>
</evidence>
<keyword evidence="3 6" id="KW-0732">Signal</keyword>
<dbReference type="Pfam" id="PF06629">
    <property type="entry name" value="MipA"/>
    <property type="match status" value="1"/>
</dbReference>
<dbReference type="InterPro" id="IPR010583">
    <property type="entry name" value="MipA"/>
</dbReference>
<dbReference type="GO" id="GO:0009279">
    <property type="term" value="C:cell outer membrane"/>
    <property type="evidence" value="ECO:0007669"/>
    <property type="project" value="UniProtKB-SubCell"/>
</dbReference>
<gene>
    <name evidence="7" type="ORF">HNQ59_000006</name>
</gene>
<dbReference type="RefSeq" id="WP_184033429.1">
    <property type="nucleotide sequence ID" value="NZ_JACHHY010000001.1"/>
</dbReference>
<comment type="similarity">
    <text evidence="2">Belongs to the MipA/OmpV family.</text>
</comment>
<evidence type="ECO:0000256" key="3">
    <source>
        <dbReference type="ARBA" id="ARBA00022729"/>
    </source>
</evidence>
<proteinExistence type="inferred from homology"/>
<dbReference type="PANTHER" id="PTHR38776">
    <property type="entry name" value="MLTA-INTERACTING PROTEIN-RELATED"/>
    <property type="match status" value="1"/>
</dbReference>